<sequence length="163" mass="18271">MKDNNAHEENQTENSLRHTPDAVVAQLEAAAVKLYGQKKLGRARGYLEQLVVMRPENAKYWALLGVIWRRQKQRGAALKCLKRAAELDPTDFNTLVNLGETLVEVGQVPAGVELLRAVFDEGFDPSKSPEEQDEMTIRSGAMLEFIQKSLRAYVDSEKDEAQA</sequence>
<accession>A0A2Z4FPK3</accession>
<evidence type="ECO:0000313" key="4">
    <source>
        <dbReference type="EMBL" id="AWV90820.1"/>
    </source>
</evidence>
<dbReference type="OrthoDB" id="5507880at2"/>
<dbReference type="InterPro" id="IPR019734">
    <property type="entry name" value="TPR_rpt"/>
</dbReference>
<dbReference type="SUPFAM" id="SSF48452">
    <property type="entry name" value="TPR-like"/>
    <property type="match status" value="1"/>
</dbReference>
<dbReference type="Pfam" id="PF07719">
    <property type="entry name" value="TPR_2"/>
    <property type="match status" value="1"/>
</dbReference>
<dbReference type="EMBL" id="CP030032">
    <property type="protein sequence ID" value="AWV90820.1"/>
    <property type="molecule type" value="Genomic_DNA"/>
</dbReference>
<feature type="region of interest" description="Disordered" evidence="3">
    <location>
        <begin position="1"/>
        <end position="20"/>
    </location>
</feature>
<dbReference type="KEGG" id="bsed:DN745_16435"/>
<dbReference type="AlphaFoldDB" id="A0A2Z4FPK3"/>
<dbReference type="PROSITE" id="PS50005">
    <property type="entry name" value="TPR"/>
    <property type="match status" value="1"/>
</dbReference>
<keyword evidence="2" id="KW-0802">TPR repeat</keyword>
<proteinExistence type="predicted"/>
<dbReference type="Gene3D" id="1.25.40.10">
    <property type="entry name" value="Tetratricopeptide repeat domain"/>
    <property type="match status" value="1"/>
</dbReference>
<protein>
    <submittedName>
        <fullName evidence="4">Uncharacterized protein</fullName>
    </submittedName>
</protein>
<dbReference type="InterPro" id="IPR013105">
    <property type="entry name" value="TPR_2"/>
</dbReference>
<name>A0A2Z4FPK3_9DELT</name>
<evidence type="ECO:0000256" key="2">
    <source>
        <dbReference type="ARBA" id="ARBA00022803"/>
    </source>
</evidence>
<organism evidence="4 5">
    <name type="scientific">Bradymonas sediminis</name>
    <dbReference type="NCBI Taxonomy" id="1548548"/>
    <lineage>
        <taxon>Bacteria</taxon>
        <taxon>Deltaproteobacteria</taxon>
        <taxon>Bradymonadales</taxon>
        <taxon>Bradymonadaceae</taxon>
        <taxon>Bradymonas</taxon>
    </lineage>
</organism>
<reference evidence="4 5" key="1">
    <citation type="submission" date="2018-06" db="EMBL/GenBank/DDBJ databases">
        <title>Lujinxingia sediminis gen. nov. sp. nov., a new facultative anaerobic member of the class Deltaproteobacteria, and proposal of Lujinxingaceae fam. nov.</title>
        <authorList>
            <person name="Guo L.-Y."/>
            <person name="Li C.-M."/>
            <person name="Wang S."/>
            <person name="Du Z.-J."/>
        </authorList>
    </citation>
    <scope>NUCLEOTIDE SEQUENCE [LARGE SCALE GENOMIC DNA]</scope>
    <source>
        <strain evidence="4 5">FA350</strain>
    </source>
</reference>
<evidence type="ECO:0000256" key="1">
    <source>
        <dbReference type="ARBA" id="ARBA00022737"/>
    </source>
</evidence>
<evidence type="ECO:0000313" key="5">
    <source>
        <dbReference type="Proteomes" id="UP000249799"/>
    </source>
</evidence>
<dbReference type="RefSeq" id="WP_111336498.1">
    <property type="nucleotide sequence ID" value="NZ_CP030032.1"/>
</dbReference>
<keyword evidence="1" id="KW-0677">Repeat</keyword>
<keyword evidence="5" id="KW-1185">Reference proteome</keyword>
<dbReference type="Proteomes" id="UP000249799">
    <property type="component" value="Chromosome"/>
</dbReference>
<gene>
    <name evidence="4" type="ORF">DN745_16435</name>
</gene>
<dbReference type="SMART" id="SM00028">
    <property type="entry name" value="TPR"/>
    <property type="match status" value="1"/>
</dbReference>
<dbReference type="InterPro" id="IPR011990">
    <property type="entry name" value="TPR-like_helical_dom_sf"/>
</dbReference>
<evidence type="ECO:0000256" key="3">
    <source>
        <dbReference type="SAM" id="MobiDB-lite"/>
    </source>
</evidence>